<protein>
    <submittedName>
        <fullName evidence="1">Uncharacterized protein</fullName>
    </submittedName>
</protein>
<reference evidence="2" key="1">
    <citation type="submission" date="2013-03" db="EMBL/GenBank/DDBJ databases">
        <title>The Genome Sequence of Anopheles epiroticus epiroticus2.</title>
        <authorList>
            <consortium name="The Broad Institute Genomics Platform"/>
            <person name="Neafsey D.E."/>
            <person name="Howell P."/>
            <person name="Walker B."/>
            <person name="Young S.K."/>
            <person name="Zeng Q."/>
            <person name="Gargeya S."/>
            <person name="Fitzgerald M."/>
            <person name="Haas B."/>
            <person name="Abouelleil A."/>
            <person name="Allen A.W."/>
            <person name="Alvarado L."/>
            <person name="Arachchi H.M."/>
            <person name="Berlin A.M."/>
            <person name="Chapman S.B."/>
            <person name="Gainer-Dewar J."/>
            <person name="Goldberg J."/>
            <person name="Griggs A."/>
            <person name="Gujja S."/>
            <person name="Hansen M."/>
            <person name="Howarth C."/>
            <person name="Imamovic A."/>
            <person name="Ireland A."/>
            <person name="Larimer J."/>
            <person name="McCowan C."/>
            <person name="Murphy C."/>
            <person name="Pearson M."/>
            <person name="Poon T.W."/>
            <person name="Priest M."/>
            <person name="Roberts A."/>
            <person name="Saif S."/>
            <person name="Shea T."/>
            <person name="Sisk P."/>
            <person name="Sykes S."/>
            <person name="Wortman J."/>
            <person name="Nusbaum C."/>
            <person name="Birren B."/>
        </authorList>
    </citation>
    <scope>NUCLEOTIDE SEQUENCE [LARGE SCALE GENOMIC DNA]</scope>
    <source>
        <strain evidence="2">Epiroticus2</strain>
    </source>
</reference>
<sequence length="403" mass="46481">MSKFLSLRRPTTISKLASLVPQHPDALPQEIIPQWADLQPSAKLPDRCCPVHAKDFSRGEVGQALWEFPPQHGFDLQDPCNRVVRRTYEVLHDKHLCEFWTESLWKVKQAQVPDINLKRRDLINREDGRVTCTLMELNEYRNFLFQHYRLQLQRLLNRLANEKSVDDHNTKVQIHMENVPDFAEKLTIRRQRAAGIFGKKMEHQGSLLKLPSFQVRSEIDPSRVSIGPVEIVEHYETESFSLKQCRNRPPTPVTSVTSLVECTMRQSHEERASVSALEVSTETALDILRRIRSDSYPLIHVMYSQRRYLEGNLLKYGMIVQPYVIQRVLAAIDLERLSIVSDFDGGEDSSSPVDERESILLRTANALLRFPESNHQYAIALCDSVHFLSVQAIRKIQQILNAP</sequence>
<keyword evidence="2" id="KW-1185">Reference proteome</keyword>
<proteinExistence type="predicted"/>
<dbReference type="AlphaFoldDB" id="A0A182P5E6"/>
<name>A0A182P5E6_9DIPT</name>
<accession>A0A182P5E6</accession>
<dbReference type="VEuPathDB" id="VectorBase:AEPI002136"/>
<dbReference type="STRING" id="199890.A0A182P5E6"/>
<dbReference type="Proteomes" id="UP000075885">
    <property type="component" value="Unassembled WGS sequence"/>
</dbReference>
<dbReference type="EnsemblMetazoa" id="AEPI002136-RA">
    <property type="protein sequence ID" value="AEPI002136-PA"/>
    <property type="gene ID" value="AEPI002136"/>
</dbReference>
<evidence type="ECO:0000313" key="1">
    <source>
        <dbReference type="EnsemblMetazoa" id="AEPI002136-PA"/>
    </source>
</evidence>
<organism evidence="1 2">
    <name type="scientific">Anopheles epiroticus</name>
    <dbReference type="NCBI Taxonomy" id="199890"/>
    <lineage>
        <taxon>Eukaryota</taxon>
        <taxon>Metazoa</taxon>
        <taxon>Ecdysozoa</taxon>
        <taxon>Arthropoda</taxon>
        <taxon>Hexapoda</taxon>
        <taxon>Insecta</taxon>
        <taxon>Pterygota</taxon>
        <taxon>Neoptera</taxon>
        <taxon>Endopterygota</taxon>
        <taxon>Diptera</taxon>
        <taxon>Nematocera</taxon>
        <taxon>Culicoidea</taxon>
        <taxon>Culicidae</taxon>
        <taxon>Anophelinae</taxon>
        <taxon>Anopheles</taxon>
    </lineage>
</organism>
<evidence type="ECO:0000313" key="2">
    <source>
        <dbReference type="Proteomes" id="UP000075885"/>
    </source>
</evidence>
<reference evidence="1" key="2">
    <citation type="submission" date="2020-05" db="UniProtKB">
        <authorList>
            <consortium name="EnsemblMetazoa"/>
        </authorList>
    </citation>
    <scope>IDENTIFICATION</scope>
    <source>
        <strain evidence="1">Epiroticus2</strain>
    </source>
</reference>